<feature type="compositionally biased region" description="Basic and acidic residues" evidence="2">
    <location>
        <begin position="1642"/>
        <end position="1663"/>
    </location>
</feature>
<feature type="compositionally biased region" description="Low complexity" evidence="2">
    <location>
        <begin position="321"/>
        <end position="333"/>
    </location>
</feature>
<feature type="compositionally biased region" description="Low complexity" evidence="2">
    <location>
        <begin position="1906"/>
        <end position="1933"/>
    </location>
</feature>
<feature type="region of interest" description="Disordered" evidence="2">
    <location>
        <begin position="1218"/>
        <end position="1294"/>
    </location>
</feature>
<feature type="compositionally biased region" description="Basic residues" evidence="2">
    <location>
        <begin position="1"/>
        <end position="18"/>
    </location>
</feature>
<feature type="region of interest" description="Disordered" evidence="2">
    <location>
        <begin position="369"/>
        <end position="641"/>
    </location>
</feature>
<feature type="region of interest" description="Disordered" evidence="2">
    <location>
        <begin position="2073"/>
        <end position="2137"/>
    </location>
</feature>
<feature type="compositionally biased region" description="Basic and acidic residues" evidence="2">
    <location>
        <begin position="369"/>
        <end position="380"/>
    </location>
</feature>
<feature type="compositionally biased region" description="Basic residues" evidence="2">
    <location>
        <begin position="1696"/>
        <end position="1705"/>
    </location>
</feature>
<evidence type="ECO:0000256" key="1">
    <source>
        <dbReference type="SAM" id="Coils"/>
    </source>
</evidence>
<feature type="compositionally biased region" description="Polar residues" evidence="2">
    <location>
        <begin position="764"/>
        <end position="774"/>
    </location>
</feature>
<proteinExistence type="predicted"/>
<feature type="compositionally biased region" description="Acidic residues" evidence="2">
    <location>
        <begin position="1579"/>
        <end position="1599"/>
    </location>
</feature>
<dbReference type="GeneID" id="113211927"/>
<dbReference type="PANTHER" id="PTHR36562:SF6">
    <property type="entry name" value="EG:133E12.4 PROTEIN"/>
    <property type="match status" value="1"/>
</dbReference>
<dbReference type="KEGG" id="foc:113211927"/>
<dbReference type="PANTHER" id="PTHR36562">
    <property type="entry name" value="SERINE/ARGININE REPETITIVE MATRIX 2"/>
    <property type="match status" value="1"/>
</dbReference>
<keyword evidence="1" id="KW-0175">Coiled coil</keyword>
<feature type="coiled-coil region" evidence="1">
    <location>
        <begin position="1161"/>
        <end position="1191"/>
    </location>
</feature>
<feature type="compositionally biased region" description="Acidic residues" evidence="2">
    <location>
        <begin position="480"/>
        <end position="492"/>
    </location>
</feature>
<feature type="region of interest" description="Disordered" evidence="2">
    <location>
        <begin position="2151"/>
        <end position="2204"/>
    </location>
</feature>
<protein>
    <submittedName>
        <fullName evidence="4">Uncharacterized protein LOC113211927</fullName>
    </submittedName>
</protein>
<feature type="region of interest" description="Disordered" evidence="2">
    <location>
        <begin position="954"/>
        <end position="997"/>
    </location>
</feature>
<feature type="compositionally biased region" description="Acidic residues" evidence="2">
    <location>
        <begin position="228"/>
        <end position="240"/>
    </location>
</feature>
<feature type="compositionally biased region" description="Polar residues" evidence="2">
    <location>
        <begin position="116"/>
        <end position="132"/>
    </location>
</feature>
<feature type="compositionally biased region" description="Low complexity" evidence="2">
    <location>
        <begin position="289"/>
        <end position="301"/>
    </location>
</feature>
<dbReference type="CTD" id="46006"/>
<feature type="region of interest" description="Disordered" evidence="2">
    <location>
        <begin position="1824"/>
        <end position="1856"/>
    </location>
</feature>
<feature type="compositionally biased region" description="Polar residues" evidence="2">
    <location>
        <begin position="610"/>
        <end position="629"/>
    </location>
</feature>
<gene>
    <name evidence="4" type="primary">LOC113211927</name>
</gene>
<dbReference type="InterPro" id="IPR051372">
    <property type="entry name" value="CWC21"/>
</dbReference>
<feature type="compositionally biased region" description="Low complexity" evidence="2">
    <location>
        <begin position="383"/>
        <end position="400"/>
    </location>
</feature>
<feature type="compositionally biased region" description="Basic and acidic residues" evidence="2">
    <location>
        <begin position="84"/>
        <end position="102"/>
    </location>
</feature>
<feature type="compositionally biased region" description="Low complexity" evidence="2">
    <location>
        <begin position="2101"/>
        <end position="2113"/>
    </location>
</feature>
<feature type="compositionally biased region" description="Basic and acidic residues" evidence="2">
    <location>
        <begin position="184"/>
        <end position="193"/>
    </location>
</feature>
<keyword evidence="3" id="KW-1185">Reference proteome</keyword>
<feature type="compositionally biased region" description="Pro residues" evidence="2">
    <location>
        <begin position="1829"/>
        <end position="1842"/>
    </location>
</feature>
<dbReference type="GO" id="GO:0005634">
    <property type="term" value="C:nucleus"/>
    <property type="evidence" value="ECO:0007669"/>
    <property type="project" value="TreeGrafter"/>
</dbReference>
<feature type="compositionally biased region" description="Basic and acidic residues" evidence="2">
    <location>
        <begin position="136"/>
        <end position="150"/>
    </location>
</feature>
<evidence type="ECO:0000313" key="3">
    <source>
        <dbReference type="Proteomes" id="UP000504606"/>
    </source>
</evidence>
<feature type="region of interest" description="Disordered" evidence="2">
    <location>
        <begin position="1906"/>
        <end position="1976"/>
    </location>
</feature>
<feature type="region of interest" description="Disordered" evidence="2">
    <location>
        <begin position="764"/>
        <end position="806"/>
    </location>
</feature>
<feature type="compositionally biased region" description="Basic and acidic residues" evidence="2">
    <location>
        <begin position="520"/>
        <end position="535"/>
    </location>
</feature>
<dbReference type="RefSeq" id="XP_026286251.1">
    <property type="nucleotide sequence ID" value="XM_026430466.2"/>
</dbReference>
<feature type="compositionally biased region" description="Basic residues" evidence="2">
    <location>
        <begin position="36"/>
        <end position="61"/>
    </location>
</feature>
<dbReference type="Proteomes" id="UP000504606">
    <property type="component" value="Unplaced"/>
</dbReference>
<evidence type="ECO:0000313" key="4">
    <source>
        <dbReference type="RefSeq" id="XP_026286251.1"/>
    </source>
</evidence>
<sequence length="2477" mass="266263">MGKANVPKRGRTTGKTRPLRSDNQPRGMPTIVLNKSKSKKIKVVVTKKKANLKATKAKPAKAKSVVENEDSDTASVASARGRRNAADHEASTSKSPNETEKKVSKKPQRAAERSESPATTRLSRSSSANSVVGKSTETKKTGKGNADKGKGKSPVTNPKHGIMRFFPKRSLPSKGSAGNKAQVLKKEVEHVEGDSQNELTVSVNSSPDSVNSGSSRSTRIASDRLEVNDDDSSALDDDESCVGSHVEDIDSHSVEKVESSSKSVNGNEGGSQKFIPKLTKKNINELFPSDDSSGRLRSGSPASQKSTRSLSLQRISPKAPLSSSLSFTTQSESGIRALRNGKLKRATMPESLFSGSKKKKRVYAGMINNDDKIEDSRSDFSDEQSSIFSESDSSSFIDAFSRGKNHGLDDKMDSEDIPGSMSNDEDDILMGRISSPAPQLSPIEKSASESRGKGLPSETSSVPEGASKSREILNNIQSDWDSDGETNIEDTDAIAPKSPKEGNSAFDELLSNSSSLPPLIDKDSSCDGKNVEKSDTQNSLQDVSKPIQSEPDGSAIDEKQDSGTKFVEVNSVSKSDEKEDSEDNSDVQQDTVTSFSTPSDSIMASIEESPPNSQLSTDPDNPSADSSNKIPEPIVLKTQDGKNGFATSVDFVAKKNTRIDFELLRRRTKRSMSFNTELPEKNQSQRILAVEPNKLHGKSSLVWTVKAVREPIIPKTVTSPEKGLAKSDNLESKNTSNVKPMMESIQNDNQSITKPTLEAVLTSAPPSVNSSSVKENILVQKSPKQSPGRSPVRETLPGVIPKSPTPSIVKATSEIRHDNSVNGVNEPREKNVVSNGMLTSATDSTLAATVKQPSDVEAISSKNSKSGDAAIPVESEGDISVVTAAKTSTEENFTNSDSNSPNVVTKKNDEVTVASEAANERCNTPEPCAIQMDTELTPDRSAFDDGESFCLRLSPTPTKEDYNQSNHSLPITPVKEIPSIPGKEPSPTVETNNSASKDLGNCNERLIDILQDLEARLPEEKNNIEIPVISAADVSSRSEKPILQLVIKKSLSRPRSLSADCNPSALAFTNDDIWVVKNNNDSSVHEEHSMETDEVLKTDENVEDAKENVPEKCQGTVKEVVMNSTTENQAENLEAVIKSTDSSNMTIECSTIPVKQPGLLSPRLEADVERLNLKLNDIEKKRREITEEEQSPEKKAIKEWVLSSLGLQSVAAAAAAAASNAGRPSKRRSQDGLIPSSGRLKAVIKVPKDGKKDKKGNRKPLRMVFKNGKVHSGGIEDAPGLGGNSNADPSFRIEGNTAGELSGASMLHGQDFAGNGVLIEEATASGAEADGKGKPGTNLVIPEKSSSFSIHPGRLCSDVCSYCFGKFGLLDTPCHVAQLKGRERQMKIMSVETHLALDSCLCDACIRHVDRKAHYPSSKPPTSHRKEGKGKFEGPMATCSVISCAQPARHMLRKKWYLKIRKSVIKKCPIDLELAQQYLPLCPEHFSYMEYFMVCGLCKRRLSRSHMYNLSNTSEINTCLERDGIPARLSENLFVCKLCRYYSTLQVKHSGAHINLSSNQQVFLHSHRKRILRNHEVDVSDSEDDGGVEGADVDEDASAEESTTQSSNFTLVETLEENLPKGKRKRAASNASIHLDTTESTDLPKKKSRHSDQSSKSKEKSEMAKMASSGRSRERETVRETVPPVTISVSDTTQGRSHKVGRPPKPKPENGNEFIRKGLAPFYPTEDELALHCKLHFQSDDEPSVNRAWEKCTSTLQFDKDTKKLWQELQRPYGSQSSFLRHLVLMERYWREGELVLAADASAKATSYTRSVQNRLKAYGSTITVKSTPLPPPTPSPSPHPVQGPASSTPTLSATLAAPPPPVPIVAAVPAVPAVPVKDLALALTGGTVLTAAAAAAAVTAVLSSSLSPSGEAGSTPRPQQTQQAQQKQPAKPVGKAPLGKSQQVKGQQWKVLPNKTPQDKTPPGRQVPSKAQPVVQMKPLLTVQRPLAPQTVSQPALQVTSVIPAPVKTPQAVPSVPPVRLTVKPPTPVQEVSPAPKQTLSHTQLAISLAGHSLPISTPISMTSAVTITPEPSVKSTLDKSPSALGKLQPILPKPPIPSKSPSSSSSFTLSSRGNSGTWEATPPPPNRPQFLPMSSSPVVNLTRSISLTAVPSSPPSVPDLHPINSIRPNRSPSTSLPLSSNSITVTTSRASPGASSASLPMSSSSITVTTSRAPSFVSIVPTPSSKPTFSKPSTSSFNKPASITPIYTSQSLPAPVTVTSSAASSVTAPSVVVVDSEPRVPPAGKVHVTAGGKSFSLTITQFKKLQALRQQRQQEQQNKLKRQAAKQVKEKKVFSSAVTSMSLQDDLEVVEVHDAENDMQHSPLPTISAVVSGDQAKAMWSDESRLSESDSSMSISVSSPVLEISPIIAGKPDITVESLPKIPKALTVTQIRKESPTLPKTVSTSGLSALTITRQKCQTPMAPQMSTQALDIFPS</sequence>
<evidence type="ECO:0000256" key="2">
    <source>
        <dbReference type="SAM" id="MobiDB-lite"/>
    </source>
</evidence>
<name>A0A6J1T6I3_FRAOC</name>
<feature type="compositionally biased region" description="Polar residues" evidence="2">
    <location>
        <begin position="302"/>
        <end position="314"/>
    </location>
</feature>
<feature type="region of interest" description="Disordered" evidence="2">
    <location>
        <begin position="1"/>
        <end position="357"/>
    </location>
</feature>
<accession>A0A6J1T6I3</accession>
<feature type="compositionally biased region" description="Basic and acidic residues" evidence="2">
    <location>
        <begin position="245"/>
        <end position="259"/>
    </location>
</feature>
<organism evidence="3 4">
    <name type="scientific">Frankliniella occidentalis</name>
    <name type="common">Western flower thrips</name>
    <name type="synonym">Euthrips occidentalis</name>
    <dbReference type="NCBI Taxonomy" id="133901"/>
    <lineage>
        <taxon>Eukaryota</taxon>
        <taxon>Metazoa</taxon>
        <taxon>Ecdysozoa</taxon>
        <taxon>Arthropoda</taxon>
        <taxon>Hexapoda</taxon>
        <taxon>Insecta</taxon>
        <taxon>Pterygota</taxon>
        <taxon>Neoptera</taxon>
        <taxon>Paraneoptera</taxon>
        <taxon>Thysanoptera</taxon>
        <taxon>Terebrantia</taxon>
        <taxon>Thripoidea</taxon>
        <taxon>Thripidae</taxon>
        <taxon>Frankliniella</taxon>
    </lineage>
</organism>
<feature type="compositionally biased region" description="Polar residues" evidence="2">
    <location>
        <begin position="588"/>
        <end position="602"/>
    </location>
</feature>
<reference evidence="4" key="1">
    <citation type="submission" date="2025-08" db="UniProtKB">
        <authorList>
            <consortium name="RefSeq"/>
        </authorList>
    </citation>
    <scope>IDENTIFICATION</scope>
    <source>
        <tissue evidence="4">Whole organism</tissue>
    </source>
</reference>
<feature type="compositionally biased region" description="Low complexity" evidence="2">
    <location>
        <begin position="2169"/>
        <end position="2204"/>
    </location>
</feature>
<feature type="compositionally biased region" description="Polar residues" evidence="2">
    <location>
        <begin position="1600"/>
        <end position="1611"/>
    </location>
</feature>
<dbReference type="OrthoDB" id="249703at2759"/>
<feature type="compositionally biased region" description="Low complexity" evidence="2">
    <location>
        <begin position="1845"/>
        <end position="1856"/>
    </location>
</feature>
<feature type="region of interest" description="Disordered" evidence="2">
    <location>
        <begin position="1574"/>
        <end position="1712"/>
    </location>
</feature>
<feature type="compositionally biased region" description="Low complexity" evidence="2">
    <location>
        <begin position="201"/>
        <end position="217"/>
    </location>
</feature>
<feature type="compositionally biased region" description="Low complexity" evidence="2">
    <location>
        <begin position="509"/>
        <end position="519"/>
    </location>
</feature>